<feature type="region of interest" description="Disordered" evidence="1">
    <location>
        <begin position="203"/>
        <end position="248"/>
    </location>
</feature>
<evidence type="ECO:0000256" key="2">
    <source>
        <dbReference type="SAM" id="Phobius"/>
    </source>
</evidence>
<evidence type="ECO:0000256" key="1">
    <source>
        <dbReference type="SAM" id="MobiDB-lite"/>
    </source>
</evidence>
<feature type="transmembrane region" description="Helical" evidence="2">
    <location>
        <begin position="117"/>
        <end position="134"/>
    </location>
</feature>
<dbReference type="EMBL" id="JBAMIC010000010">
    <property type="protein sequence ID" value="KAK7102841.1"/>
    <property type="molecule type" value="Genomic_DNA"/>
</dbReference>
<keyword evidence="4" id="KW-1185">Reference proteome</keyword>
<dbReference type="Proteomes" id="UP001374579">
    <property type="component" value="Unassembled WGS sequence"/>
</dbReference>
<feature type="compositionally biased region" description="Low complexity" evidence="1">
    <location>
        <begin position="206"/>
        <end position="222"/>
    </location>
</feature>
<dbReference type="AlphaFoldDB" id="A0AAN9GC38"/>
<evidence type="ECO:0000313" key="4">
    <source>
        <dbReference type="Proteomes" id="UP001374579"/>
    </source>
</evidence>
<feature type="transmembrane region" description="Helical" evidence="2">
    <location>
        <begin position="21"/>
        <end position="43"/>
    </location>
</feature>
<protein>
    <submittedName>
        <fullName evidence="3">Uncharacterized protein</fullName>
    </submittedName>
</protein>
<sequence length="248" mass="28881">MFSQWAVEVLKRLTVRFQPKIQLAYPIRFIADLLFSFAVFLWLNRRPVSNYNLSYWSQLLYLVQLFKVVYTLRFLLVELVFRELRTFFCFINPLVTKLAIVRRWQSADPCVLKVVNMSFFLVFIGLNLFLAYGIEWMSRCIWSWLTTPRGCGTNLFYLPKPLVFSKLKKRRKGRGKRYRIRGKTRSPSTKIASCGFWSRIPLGTRSKSPSSRSSSATSSNQSGDTCADSLPKGYRGLSLRETRSGKNY</sequence>
<name>A0AAN9GC38_9CAEN</name>
<organism evidence="3 4">
    <name type="scientific">Littorina saxatilis</name>
    <dbReference type="NCBI Taxonomy" id="31220"/>
    <lineage>
        <taxon>Eukaryota</taxon>
        <taxon>Metazoa</taxon>
        <taxon>Spiralia</taxon>
        <taxon>Lophotrochozoa</taxon>
        <taxon>Mollusca</taxon>
        <taxon>Gastropoda</taxon>
        <taxon>Caenogastropoda</taxon>
        <taxon>Littorinimorpha</taxon>
        <taxon>Littorinoidea</taxon>
        <taxon>Littorinidae</taxon>
        <taxon>Littorina</taxon>
    </lineage>
</organism>
<keyword evidence="2" id="KW-0812">Transmembrane</keyword>
<reference evidence="3 4" key="1">
    <citation type="submission" date="2024-02" db="EMBL/GenBank/DDBJ databases">
        <title>Chromosome-scale genome assembly of the rough periwinkle Littorina saxatilis.</title>
        <authorList>
            <person name="De Jode A."/>
            <person name="Faria R."/>
            <person name="Formenti G."/>
            <person name="Sims Y."/>
            <person name="Smith T.P."/>
            <person name="Tracey A."/>
            <person name="Wood J.M.D."/>
            <person name="Zagrodzka Z.B."/>
            <person name="Johannesson K."/>
            <person name="Butlin R.K."/>
            <person name="Leder E.H."/>
        </authorList>
    </citation>
    <scope>NUCLEOTIDE SEQUENCE [LARGE SCALE GENOMIC DNA]</scope>
    <source>
        <strain evidence="3">Snail1</strain>
        <tissue evidence="3">Muscle</tissue>
    </source>
</reference>
<keyword evidence="2" id="KW-0472">Membrane</keyword>
<accession>A0AAN9GC38</accession>
<feature type="compositionally biased region" description="Basic and acidic residues" evidence="1">
    <location>
        <begin position="238"/>
        <end position="248"/>
    </location>
</feature>
<evidence type="ECO:0000313" key="3">
    <source>
        <dbReference type="EMBL" id="KAK7102841.1"/>
    </source>
</evidence>
<keyword evidence="2" id="KW-1133">Transmembrane helix</keyword>
<feature type="transmembrane region" description="Helical" evidence="2">
    <location>
        <begin position="55"/>
        <end position="75"/>
    </location>
</feature>
<gene>
    <name evidence="3" type="ORF">V1264_021006</name>
</gene>
<proteinExistence type="predicted"/>
<comment type="caution">
    <text evidence="3">The sequence shown here is derived from an EMBL/GenBank/DDBJ whole genome shotgun (WGS) entry which is preliminary data.</text>
</comment>